<comment type="caution">
    <text evidence="2">The sequence shown here is derived from an EMBL/GenBank/DDBJ whole genome shotgun (WGS) entry which is preliminary data.</text>
</comment>
<dbReference type="InterPro" id="IPR031849">
    <property type="entry name" value="DUF5069"/>
</dbReference>
<reference evidence="2 3" key="1">
    <citation type="submission" date="2020-08" db="EMBL/GenBank/DDBJ databases">
        <title>Genomic Encyclopedia of Type Strains, Phase IV (KMG-IV): sequencing the most valuable type-strain genomes for metagenomic binning, comparative biology and taxonomic classification.</title>
        <authorList>
            <person name="Goeker M."/>
        </authorList>
    </citation>
    <scope>NUCLEOTIDE SEQUENCE [LARGE SCALE GENOMIC DNA]</scope>
    <source>
        <strain evidence="2 3">DSM 12252</strain>
    </source>
</reference>
<dbReference type="Proteomes" id="UP000590740">
    <property type="component" value="Unassembled WGS sequence"/>
</dbReference>
<proteinExistence type="predicted"/>
<dbReference type="EMBL" id="JACHIG010000004">
    <property type="protein sequence ID" value="MBB5032558.1"/>
    <property type="molecule type" value="Genomic_DNA"/>
</dbReference>
<dbReference type="AlphaFoldDB" id="A0A7W7YAC5"/>
<evidence type="ECO:0000313" key="3">
    <source>
        <dbReference type="Proteomes" id="UP000590740"/>
    </source>
</evidence>
<feature type="domain" description="DUF5069" evidence="1">
    <location>
        <begin position="31"/>
        <end position="162"/>
    </location>
</feature>
<protein>
    <recommendedName>
        <fullName evidence="1">DUF5069 domain-containing protein</fullName>
    </recommendedName>
</protein>
<organism evidence="2 3">
    <name type="scientific">Prosthecobacter vanneervenii</name>
    <dbReference type="NCBI Taxonomy" id="48466"/>
    <lineage>
        <taxon>Bacteria</taxon>
        <taxon>Pseudomonadati</taxon>
        <taxon>Verrucomicrobiota</taxon>
        <taxon>Verrucomicrobiia</taxon>
        <taxon>Verrucomicrobiales</taxon>
        <taxon>Verrucomicrobiaceae</taxon>
        <taxon>Prosthecobacter</taxon>
    </lineage>
</organism>
<evidence type="ECO:0000313" key="2">
    <source>
        <dbReference type="EMBL" id="MBB5032558.1"/>
    </source>
</evidence>
<accession>A0A7W7YAC5</accession>
<dbReference type="RefSeq" id="WP_246438086.1">
    <property type="nucleotide sequence ID" value="NZ_JACHIG010000004.1"/>
</dbReference>
<gene>
    <name evidence="2" type="ORF">HNQ65_002140</name>
</gene>
<keyword evidence="3" id="KW-1185">Reference proteome</keyword>
<sequence length="169" mass="19330">MGIAVTTRRHYPPTAAAWMMVVMKALNLTQRPPRSPRVRLGGYTILPRLLDKARATLAGTHGEYVYDSLNDQRFFSFTGIEPEALLAQVKTGAGDWELLLWVNEQAPYKRTALEIEQWSDWTETVAFNDVAMREWFTEQIKRLNPAREDLHGTFDYLDLDDHVSFGGEA</sequence>
<dbReference type="Pfam" id="PF16798">
    <property type="entry name" value="DUF5069"/>
    <property type="match status" value="1"/>
</dbReference>
<name>A0A7W7YAC5_9BACT</name>
<evidence type="ECO:0000259" key="1">
    <source>
        <dbReference type="Pfam" id="PF16798"/>
    </source>
</evidence>